<accession>A0ABC8TU96</accession>
<feature type="non-terminal residue" evidence="2">
    <location>
        <position position="1"/>
    </location>
</feature>
<organism evidence="2 3">
    <name type="scientific">Ilex paraguariensis</name>
    <name type="common">yerba mate</name>
    <dbReference type="NCBI Taxonomy" id="185542"/>
    <lineage>
        <taxon>Eukaryota</taxon>
        <taxon>Viridiplantae</taxon>
        <taxon>Streptophyta</taxon>
        <taxon>Embryophyta</taxon>
        <taxon>Tracheophyta</taxon>
        <taxon>Spermatophyta</taxon>
        <taxon>Magnoliopsida</taxon>
        <taxon>eudicotyledons</taxon>
        <taxon>Gunneridae</taxon>
        <taxon>Pentapetalae</taxon>
        <taxon>asterids</taxon>
        <taxon>campanulids</taxon>
        <taxon>Aquifoliales</taxon>
        <taxon>Aquifoliaceae</taxon>
        <taxon>Ilex</taxon>
    </lineage>
</organism>
<evidence type="ECO:0000313" key="3">
    <source>
        <dbReference type="Proteomes" id="UP001642360"/>
    </source>
</evidence>
<reference evidence="2 3" key="1">
    <citation type="submission" date="2024-02" db="EMBL/GenBank/DDBJ databases">
        <authorList>
            <person name="Vignale AGUSTIN F."/>
            <person name="Sosa J E."/>
            <person name="Modenutti C."/>
        </authorList>
    </citation>
    <scope>NUCLEOTIDE SEQUENCE [LARGE SCALE GENOMIC DNA]</scope>
</reference>
<feature type="compositionally biased region" description="Basic and acidic residues" evidence="1">
    <location>
        <begin position="57"/>
        <end position="66"/>
    </location>
</feature>
<evidence type="ECO:0000256" key="1">
    <source>
        <dbReference type="SAM" id="MobiDB-lite"/>
    </source>
</evidence>
<feature type="region of interest" description="Disordered" evidence="1">
    <location>
        <begin position="123"/>
        <end position="152"/>
    </location>
</feature>
<dbReference type="AlphaFoldDB" id="A0ABC8TU96"/>
<keyword evidence="3" id="KW-1185">Reference proteome</keyword>
<dbReference type="EMBL" id="CAUOFW020005502">
    <property type="protein sequence ID" value="CAK9170444.1"/>
    <property type="molecule type" value="Genomic_DNA"/>
</dbReference>
<sequence>HKECIGGMTLFDSITPKQMGIETLHEFHIRQEKEIIETREKGENVGEQSGATVGAASKKDEMEREGDKLTHTVEIQGFDDESASRPQYVTYEEFDSLSRSMDILTTSVAGLHTKLDDMMEFLKSRFGTPPPPPPSNSVYHPDDPTDDIFMEF</sequence>
<evidence type="ECO:0000313" key="2">
    <source>
        <dbReference type="EMBL" id="CAK9170444.1"/>
    </source>
</evidence>
<name>A0ABC8TU96_9AQUA</name>
<proteinExistence type="predicted"/>
<gene>
    <name evidence="2" type="ORF">ILEXP_LOCUS39940</name>
</gene>
<comment type="caution">
    <text evidence="2">The sequence shown here is derived from an EMBL/GenBank/DDBJ whole genome shotgun (WGS) entry which is preliminary data.</text>
</comment>
<protein>
    <submittedName>
        <fullName evidence="2">Uncharacterized protein</fullName>
    </submittedName>
</protein>
<dbReference type="Proteomes" id="UP001642360">
    <property type="component" value="Unassembled WGS sequence"/>
</dbReference>
<feature type="region of interest" description="Disordered" evidence="1">
    <location>
        <begin position="41"/>
        <end position="66"/>
    </location>
</feature>